<comment type="caution">
    <text evidence="2">The sequence shown here is derived from an EMBL/GenBank/DDBJ whole genome shotgun (WGS) entry which is preliminary data.</text>
</comment>
<dbReference type="OrthoDB" id="2943429at2"/>
<name>A0A7X2LYH0_9BACI</name>
<protein>
    <submittedName>
        <fullName evidence="2">Uncharacterized protein</fullName>
    </submittedName>
</protein>
<organism evidence="2 3">
    <name type="scientific">Metabacillus lacus</name>
    <dbReference type="NCBI Taxonomy" id="1983721"/>
    <lineage>
        <taxon>Bacteria</taxon>
        <taxon>Bacillati</taxon>
        <taxon>Bacillota</taxon>
        <taxon>Bacilli</taxon>
        <taxon>Bacillales</taxon>
        <taxon>Bacillaceae</taxon>
        <taxon>Metabacillus</taxon>
    </lineage>
</organism>
<dbReference type="AlphaFoldDB" id="A0A7X2LYH0"/>
<dbReference type="RefSeq" id="WP_154306001.1">
    <property type="nucleotide sequence ID" value="NZ_WKKI01000002.1"/>
</dbReference>
<evidence type="ECO:0000313" key="2">
    <source>
        <dbReference type="EMBL" id="MRX70867.1"/>
    </source>
</evidence>
<gene>
    <name evidence="2" type="ORF">GJU40_01630</name>
</gene>
<accession>A0A7X2LYH0</accession>
<sequence>MKRPKVSQTVIDEFSRIVDLQDQKGFEKYGVSIDDAQDENYSWELMALEETADLQKYLVKRIQQLTKQNRELRLGQRRILMNKLMNENLRLEQQNKELAAERNKYKQAYNALRDKIIHQLNITSDSLK</sequence>
<dbReference type="EMBL" id="WKKI01000002">
    <property type="protein sequence ID" value="MRX70867.1"/>
    <property type="molecule type" value="Genomic_DNA"/>
</dbReference>
<keyword evidence="3" id="KW-1185">Reference proteome</keyword>
<keyword evidence="1" id="KW-0175">Coiled coil</keyword>
<evidence type="ECO:0000256" key="1">
    <source>
        <dbReference type="SAM" id="Coils"/>
    </source>
</evidence>
<evidence type="ECO:0000313" key="3">
    <source>
        <dbReference type="Proteomes" id="UP000448867"/>
    </source>
</evidence>
<feature type="coiled-coil region" evidence="1">
    <location>
        <begin position="77"/>
        <end position="115"/>
    </location>
</feature>
<reference evidence="2 3" key="1">
    <citation type="submission" date="2019-11" db="EMBL/GenBank/DDBJ databases">
        <title>Bacillus lacus genome.</title>
        <authorList>
            <person name="Allen C.J."/>
            <person name="Newman J.D."/>
        </authorList>
    </citation>
    <scope>NUCLEOTIDE SEQUENCE [LARGE SCALE GENOMIC DNA]</scope>
    <source>
        <strain evidence="2 3">KCTC 33946</strain>
    </source>
</reference>
<proteinExistence type="predicted"/>
<dbReference type="Proteomes" id="UP000448867">
    <property type="component" value="Unassembled WGS sequence"/>
</dbReference>